<proteinExistence type="inferred from homology"/>
<dbReference type="GO" id="GO:0006400">
    <property type="term" value="P:tRNA modification"/>
    <property type="evidence" value="ECO:0007669"/>
    <property type="project" value="UniProtKB-UniRule"/>
</dbReference>
<comment type="function">
    <text evidence="9">Ligates lysine onto the cytidine present at position 34 of the AUA codon-specific tRNA(Ile) that contains the anticodon CAU, in an ATP-dependent manner. Cytidine is converted to lysidine, thus changing the amino acid specificity of the tRNA from methionine to isoleucine.</text>
</comment>
<dbReference type="HAMAP" id="MF_01161">
    <property type="entry name" value="tRNA_Ile_lys_synt"/>
    <property type="match status" value="1"/>
</dbReference>
<dbReference type="InterPro" id="IPR012796">
    <property type="entry name" value="Lysidine-tRNA-synth_C"/>
</dbReference>
<keyword evidence="2" id="KW-0217">Developmental protein</keyword>
<evidence type="ECO:0000256" key="5">
    <source>
        <dbReference type="ARBA" id="ARBA00022694"/>
    </source>
</evidence>
<organism evidence="11 12">
    <name type="scientific">Acinetobacter chinensis</name>
    <dbReference type="NCBI Taxonomy" id="2004650"/>
    <lineage>
        <taxon>Bacteria</taxon>
        <taxon>Pseudomonadati</taxon>
        <taxon>Pseudomonadota</taxon>
        <taxon>Gammaproteobacteria</taxon>
        <taxon>Moraxellales</taxon>
        <taxon>Moraxellaceae</taxon>
        <taxon>Acinetobacter</taxon>
    </lineage>
</organism>
<name>A0A3B7LZF5_9GAMM</name>
<dbReference type="InterPro" id="IPR014729">
    <property type="entry name" value="Rossmann-like_a/b/a_fold"/>
</dbReference>
<dbReference type="InterPro" id="IPR015262">
    <property type="entry name" value="tRNA_Ile_lys_synt_subst-bd"/>
</dbReference>
<keyword evidence="6 9" id="KW-0547">Nucleotide-binding</keyword>
<dbReference type="NCBIfam" id="TIGR02432">
    <property type="entry name" value="lysidine_TilS_N"/>
    <property type="match status" value="1"/>
</dbReference>
<evidence type="ECO:0000259" key="10">
    <source>
        <dbReference type="SMART" id="SM00977"/>
    </source>
</evidence>
<dbReference type="Pfam" id="PF11734">
    <property type="entry name" value="TilS_C"/>
    <property type="match status" value="1"/>
</dbReference>
<comment type="domain">
    <text evidence="9">The N-terminal region contains the highly conserved SGGXDS motif, predicted to be a P-loop motif involved in ATP binding.</text>
</comment>
<dbReference type="Pfam" id="PF01171">
    <property type="entry name" value="ATP_bind_3"/>
    <property type="match status" value="1"/>
</dbReference>
<dbReference type="Pfam" id="PF09179">
    <property type="entry name" value="TilS"/>
    <property type="match status" value="1"/>
</dbReference>
<dbReference type="InterPro" id="IPR012795">
    <property type="entry name" value="tRNA_Ile_lys_synt_N"/>
</dbReference>
<protein>
    <recommendedName>
        <fullName evidence="9">tRNA(Ile)-lysidine synthase</fullName>
        <ecNumber evidence="9">6.3.4.19</ecNumber>
    </recommendedName>
    <alternativeName>
        <fullName evidence="9">tRNA(Ile)-2-lysyl-cytidine synthase</fullName>
    </alternativeName>
    <alternativeName>
        <fullName evidence="9">tRNA(Ile)-lysidine synthetase</fullName>
    </alternativeName>
</protein>
<dbReference type="Gene3D" id="3.40.50.620">
    <property type="entry name" value="HUPs"/>
    <property type="match status" value="1"/>
</dbReference>
<evidence type="ECO:0000256" key="9">
    <source>
        <dbReference type="HAMAP-Rule" id="MF_01161"/>
    </source>
</evidence>
<evidence type="ECO:0000256" key="2">
    <source>
        <dbReference type="ARBA" id="ARBA00022473"/>
    </source>
</evidence>
<evidence type="ECO:0000256" key="4">
    <source>
        <dbReference type="ARBA" id="ARBA00022598"/>
    </source>
</evidence>
<dbReference type="EMBL" id="CP032134">
    <property type="protein sequence ID" value="AXY57741.1"/>
    <property type="molecule type" value="Genomic_DNA"/>
</dbReference>
<reference evidence="12" key="1">
    <citation type="submission" date="2018-09" db="EMBL/GenBank/DDBJ databases">
        <title>The complete genome of Acinetobacter sp. strain WCHAc010005.</title>
        <authorList>
            <person name="Hu Y."/>
            <person name="Long H."/>
            <person name="Feng Y."/>
            <person name="Zong Z."/>
        </authorList>
    </citation>
    <scope>NUCLEOTIDE SEQUENCE [LARGE SCALE GENOMIC DNA]</scope>
    <source>
        <strain evidence="12">WCHAc010005</strain>
    </source>
</reference>
<evidence type="ECO:0000256" key="6">
    <source>
        <dbReference type="ARBA" id="ARBA00022741"/>
    </source>
</evidence>
<dbReference type="AlphaFoldDB" id="A0A3B7LZF5"/>
<dbReference type="GO" id="GO:0005737">
    <property type="term" value="C:cytoplasm"/>
    <property type="evidence" value="ECO:0007669"/>
    <property type="project" value="UniProtKB-SubCell"/>
</dbReference>
<keyword evidence="3 9" id="KW-0963">Cytoplasm</keyword>
<dbReference type="Gene3D" id="1.20.59.20">
    <property type="match status" value="1"/>
</dbReference>
<gene>
    <name evidence="9 11" type="primary">tilS</name>
    <name evidence="11" type="ORF">CDG60_14940</name>
</gene>
<keyword evidence="7 9" id="KW-0067">ATP-binding</keyword>
<comment type="subcellular location">
    <subcellularLocation>
        <location evidence="1 9">Cytoplasm</location>
    </subcellularLocation>
</comment>
<dbReference type="InterPro" id="IPR011063">
    <property type="entry name" value="TilS/TtcA_N"/>
</dbReference>
<dbReference type="InterPro" id="IPR001827">
    <property type="entry name" value="Homeobox_Antennapedia_CS"/>
</dbReference>
<dbReference type="GO" id="GO:0003677">
    <property type="term" value="F:DNA binding"/>
    <property type="evidence" value="ECO:0007669"/>
    <property type="project" value="InterPro"/>
</dbReference>
<dbReference type="NCBIfam" id="TIGR02433">
    <property type="entry name" value="lysidine_TilS_C"/>
    <property type="match status" value="1"/>
</dbReference>
<evidence type="ECO:0000256" key="3">
    <source>
        <dbReference type="ARBA" id="ARBA00022490"/>
    </source>
</evidence>
<dbReference type="SMART" id="SM00977">
    <property type="entry name" value="TilS_C"/>
    <property type="match status" value="1"/>
</dbReference>
<evidence type="ECO:0000256" key="8">
    <source>
        <dbReference type="ARBA" id="ARBA00048539"/>
    </source>
</evidence>
<feature type="binding site" evidence="9">
    <location>
        <begin position="38"/>
        <end position="43"/>
    </location>
    <ligand>
        <name>ATP</name>
        <dbReference type="ChEBI" id="CHEBI:30616"/>
    </ligand>
</feature>
<dbReference type="CDD" id="cd01992">
    <property type="entry name" value="TilS_N"/>
    <property type="match status" value="1"/>
</dbReference>
<comment type="catalytic activity">
    <reaction evidence="8 9">
        <text>cytidine(34) in tRNA(Ile2) + L-lysine + ATP = lysidine(34) in tRNA(Ile2) + AMP + diphosphate + H(+)</text>
        <dbReference type="Rhea" id="RHEA:43744"/>
        <dbReference type="Rhea" id="RHEA-COMP:10625"/>
        <dbReference type="Rhea" id="RHEA-COMP:10670"/>
        <dbReference type="ChEBI" id="CHEBI:15378"/>
        <dbReference type="ChEBI" id="CHEBI:30616"/>
        <dbReference type="ChEBI" id="CHEBI:32551"/>
        <dbReference type="ChEBI" id="CHEBI:33019"/>
        <dbReference type="ChEBI" id="CHEBI:82748"/>
        <dbReference type="ChEBI" id="CHEBI:83665"/>
        <dbReference type="ChEBI" id="CHEBI:456215"/>
        <dbReference type="EC" id="6.3.4.19"/>
    </reaction>
</comment>
<dbReference type="GO" id="GO:0005524">
    <property type="term" value="F:ATP binding"/>
    <property type="evidence" value="ECO:0007669"/>
    <property type="project" value="UniProtKB-UniRule"/>
</dbReference>
<dbReference type="SUPFAM" id="SSF82829">
    <property type="entry name" value="MesJ substrate recognition domain-like"/>
    <property type="match status" value="1"/>
</dbReference>
<dbReference type="SUPFAM" id="SSF52402">
    <property type="entry name" value="Adenine nucleotide alpha hydrolases-like"/>
    <property type="match status" value="1"/>
</dbReference>
<evidence type="ECO:0000256" key="1">
    <source>
        <dbReference type="ARBA" id="ARBA00004496"/>
    </source>
</evidence>
<dbReference type="SUPFAM" id="SSF56037">
    <property type="entry name" value="PheT/TilS domain"/>
    <property type="match status" value="1"/>
</dbReference>
<dbReference type="GO" id="GO:0032267">
    <property type="term" value="F:tRNA(Ile)-lysidine synthase activity"/>
    <property type="evidence" value="ECO:0007669"/>
    <property type="project" value="UniProtKB-EC"/>
</dbReference>
<dbReference type="InterPro" id="IPR012094">
    <property type="entry name" value="tRNA_Ile_lys_synt"/>
</dbReference>
<evidence type="ECO:0000256" key="7">
    <source>
        <dbReference type="ARBA" id="ARBA00022840"/>
    </source>
</evidence>
<feature type="domain" description="Lysidine-tRNA(Ile) synthetase C-terminal" evidence="10">
    <location>
        <begin position="373"/>
        <end position="447"/>
    </location>
</feature>
<dbReference type="EC" id="6.3.4.19" evidence="9"/>
<evidence type="ECO:0000313" key="12">
    <source>
        <dbReference type="Proteomes" id="UP000263753"/>
    </source>
</evidence>
<sequence length="460" mass="52508">MRSTLPALNEVWQRQSWAGILKQTESFSENTTFLIGCSGGIDSMLLLHLMSYFPSEKIRAIYVDHQLQSSSTDWGHFVAQQCQALNISCVVEQVTVSAGNLENQAREARYQAYLKHLKPTDLLVLAHHEQDQAETLMLRLLSGSGVFGLSAMQQLDIRADFSIWRPLLNLSREQICQWAQQLNVQNIEDPTNQDTHYDRAWSREILWPLLNTRFPRMQQALGRTALLMQDAAEILTEVLEQDLHQCGNSSELKIAELSALSIARQRQLLSAWMKGTEQYRPSMDMVERVIREVLYSKKDAQAALHWNGFYYVRYQQMLYRLTEQEYTAGKNPDTSEDVLYIGVLNQSVQTLAGSFVTGTAETGLSHSLLNQPLKLMGRQGGEKIHLHGRVGSWPLKKAVQEAQIFPWMRHTIQILSVDNVMLGVFTPKGFWLAHSAYCEKGGWQPYLVSQYKERNDGRES</sequence>
<keyword evidence="5 9" id="KW-0819">tRNA processing</keyword>
<dbReference type="RefSeq" id="WP_087513026.1">
    <property type="nucleotide sequence ID" value="NZ_CP032134.1"/>
</dbReference>
<dbReference type="Proteomes" id="UP000263753">
    <property type="component" value="Chromosome"/>
</dbReference>
<comment type="similarity">
    <text evidence="9">Belongs to the tRNA(Ile)-lysidine synthase family.</text>
</comment>
<evidence type="ECO:0000313" key="11">
    <source>
        <dbReference type="EMBL" id="AXY57741.1"/>
    </source>
</evidence>
<keyword evidence="4 9" id="KW-0436">Ligase</keyword>
<accession>A0A3B7LZF5</accession>
<dbReference type="GO" id="GO:0003700">
    <property type="term" value="F:DNA-binding transcription factor activity"/>
    <property type="evidence" value="ECO:0007669"/>
    <property type="project" value="InterPro"/>
</dbReference>
<dbReference type="PANTHER" id="PTHR43033:SF1">
    <property type="entry name" value="TRNA(ILE)-LYSIDINE SYNTHASE-RELATED"/>
    <property type="match status" value="1"/>
</dbReference>
<dbReference type="KEGG" id="achi:CDG60_14940"/>
<dbReference type="PANTHER" id="PTHR43033">
    <property type="entry name" value="TRNA(ILE)-LYSIDINE SYNTHASE-RELATED"/>
    <property type="match status" value="1"/>
</dbReference>
<dbReference type="PROSITE" id="PS00032">
    <property type="entry name" value="ANTENNAPEDIA"/>
    <property type="match status" value="1"/>
</dbReference>